<keyword evidence="5" id="KW-0325">Glycoprotein</keyword>
<reference evidence="10 12" key="1">
    <citation type="submission" date="2008-03" db="EMBL/GenBank/DDBJ databases">
        <title>Annotation of Ixodes scapularis.</title>
        <authorList>
            <consortium name="Ixodes scapularis Genome Project Consortium"/>
            <person name="Caler E."/>
            <person name="Hannick L.I."/>
            <person name="Bidwell S."/>
            <person name="Joardar V."/>
            <person name="Thiagarajan M."/>
            <person name="Amedeo P."/>
            <person name="Galinsky K.J."/>
            <person name="Schobel S."/>
            <person name="Inman J."/>
            <person name="Hostetler J."/>
            <person name="Miller J."/>
            <person name="Hammond M."/>
            <person name="Megy K."/>
            <person name="Lawson D."/>
            <person name="Kodira C."/>
            <person name="Sutton G."/>
            <person name="Meyer J."/>
            <person name="Hill C.A."/>
            <person name="Birren B."/>
            <person name="Nene V."/>
            <person name="Collins F."/>
            <person name="Alarcon-Chaidez F."/>
            <person name="Wikel S."/>
            <person name="Strausberg R."/>
        </authorList>
    </citation>
    <scope>NUCLEOTIDE SEQUENCE [LARGE SCALE GENOMIC DNA]</scope>
    <source>
        <strain evidence="12">Wikel</strain>
        <strain evidence="10">Wikel colony</strain>
    </source>
</reference>
<dbReference type="STRING" id="6945.B7P0T8"/>
<dbReference type="PaxDb" id="6945-B7P0T8"/>
<dbReference type="GO" id="GO:0016020">
    <property type="term" value="C:membrane"/>
    <property type="evidence" value="ECO:0000318"/>
    <property type="project" value="GO_Central"/>
</dbReference>
<dbReference type="FunCoup" id="B7P0T8">
    <property type="interactions" value="130"/>
</dbReference>
<feature type="transmembrane region" description="Helical" evidence="8">
    <location>
        <begin position="788"/>
        <end position="811"/>
    </location>
</feature>
<dbReference type="EMBL" id="DS612897">
    <property type="protein sequence ID" value="EEC00210.1"/>
    <property type="molecule type" value="Genomic_DNA"/>
</dbReference>
<name>B7P0T8_IXOSC</name>
<feature type="transmembrane region" description="Helical" evidence="8">
    <location>
        <begin position="762"/>
        <end position="781"/>
    </location>
</feature>
<dbReference type="Proteomes" id="UP000001555">
    <property type="component" value="Unassembled WGS sequence"/>
</dbReference>
<feature type="transmembrane region" description="Helical" evidence="8">
    <location>
        <begin position="406"/>
        <end position="424"/>
    </location>
</feature>
<dbReference type="Gene3D" id="1.20.1640.10">
    <property type="entry name" value="Multidrug efflux transporter AcrB transmembrane domain"/>
    <property type="match status" value="2"/>
</dbReference>
<evidence type="ECO:0000256" key="5">
    <source>
        <dbReference type="ARBA" id="ARBA00023180"/>
    </source>
</evidence>
<keyword evidence="4 8" id="KW-0472">Membrane</keyword>
<evidence type="ECO:0000256" key="6">
    <source>
        <dbReference type="ARBA" id="ARBA00038046"/>
    </source>
</evidence>
<evidence type="ECO:0000313" key="12">
    <source>
        <dbReference type="Proteomes" id="UP000001555"/>
    </source>
</evidence>
<dbReference type="InParanoid" id="B7P0T8"/>
<dbReference type="EMBL" id="ABJB010429736">
    <property type="status" value="NOT_ANNOTATED_CDS"/>
    <property type="molecule type" value="Genomic_DNA"/>
</dbReference>
<dbReference type="EnsemblMetazoa" id="ISCW000123-RA">
    <property type="protein sequence ID" value="ISCW000123-PA"/>
    <property type="gene ID" value="ISCW000123"/>
</dbReference>
<evidence type="ECO:0000256" key="3">
    <source>
        <dbReference type="ARBA" id="ARBA00022989"/>
    </source>
</evidence>
<keyword evidence="2 8" id="KW-0812">Transmembrane</keyword>
<gene>
    <name evidence="10" type="ORF">IscW_ISCW000123</name>
</gene>
<evidence type="ECO:0000256" key="7">
    <source>
        <dbReference type="SAM" id="MobiDB-lite"/>
    </source>
</evidence>
<dbReference type="VEuPathDB" id="VectorBase:ISCW000123"/>
<dbReference type="PROSITE" id="PS50156">
    <property type="entry name" value="SSD"/>
    <property type="match status" value="1"/>
</dbReference>
<feature type="transmembrane region" description="Helical" evidence="8">
    <location>
        <begin position="860"/>
        <end position="882"/>
    </location>
</feature>
<dbReference type="InterPro" id="IPR000731">
    <property type="entry name" value="SSD"/>
</dbReference>
<keyword evidence="3 8" id="KW-1133">Transmembrane helix</keyword>
<feature type="domain" description="SSD" evidence="9">
    <location>
        <begin position="379"/>
        <end position="511"/>
    </location>
</feature>
<feature type="transmembrane region" description="Helical" evidence="8">
    <location>
        <begin position="378"/>
        <end position="399"/>
    </location>
</feature>
<dbReference type="SUPFAM" id="SSF82866">
    <property type="entry name" value="Multidrug efflux transporter AcrB transmembrane domain"/>
    <property type="match status" value="2"/>
</dbReference>
<comment type="subcellular location">
    <subcellularLocation>
        <location evidence="1">Membrane</location>
        <topology evidence="1">Multi-pass membrane protein</topology>
    </subcellularLocation>
</comment>
<feature type="transmembrane region" description="Helical" evidence="8">
    <location>
        <begin position="6"/>
        <end position="24"/>
    </location>
</feature>
<dbReference type="HOGENOM" id="CLU_004076_0_0_1"/>
<dbReference type="OrthoDB" id="193905at2759"/>
<proteinExistence type="inferred from homology"/>
<feature type="transmembrane region" description="Helical" evidence="8">
    <location>
        <begin position="888"/>
        <end position="910"/>
    </location>
</feature>
<dbReference type="Pfam" id="PF02460">
    <property type="entry name" value="Patched"/>
    <property type="match status" value="1"/>
</dbReference>
<dbReference type="FunFam" id="1.20.1640.10:FF:000011">
    <property type="entry name" value="Dispatched RND transporter family member 1"/>
    <property type="match status" value="1"/>
</dbReference>
<sequence>MQPFSFAVYFFFLYIVCSFSAAQIKLNCYTFSILTAAPPALASNESQPEVAAVPDEREDGAFGRLMQGPPVLLPGADKDKRKRKKDSQDSGDKKLQGKGKWSFRGAVPRTGAGSGSGSGGRFFCSDPARNHGHVVFGARHGNRPVDDPGGARKAGLFSWEALQSVCRLDAEALRAPPSFQSLCEREQQRGASPCCASWSIPNYVALLHNRSSCLLITPADVTEVFQRLESCAPHYHSMKLSHDCTTDALLCRGVPQECTEYNAVYNILHFLADADFLGPRATTRGDDDGKLNGTFLQRGGVLSYTNVFLPIAQSVTAMPYFKELESDGALYDNVTEVVAMELGLKHALFDEYLVHDTLYVALAGAAVLAVMWAYTQSFLVTLVTCLAVLFSLGTAYFLYTTVYRVPFFPFMNILTLTIAIGIGADDAFLYCKTWGSAKAEKNNGTLVKLVRDTLHHACLSMLVTSVTTAAAFFASFSSSITAVRCFSLFAGTAVLANFFFTVTWLPAALIVAEKWCSSACCLCVPPFGVYLPRLGRFCINWKQRPPALLLLQDPFHKLPIRVVWGVLPVDTGNYLDPFDRGSLELDPTFNVARPSSQDWLLSFCKRLRSQSFHRPTLGAALYSGCFIETFKSWMERRCVDSFQQADRSPCCESSRFPYAEDVFGLCLRRAIASLHHTPGYYFIPGVAGPRFLRDGRVGAVVLEYDSVYTYSNAHADMDAFRTRVDGWVSREMQGAPAGMRNGWFTSELEFYDLQGSLSRGTLVAMGVAVSVSFVALLVTTLNLLVSLYAIVTIACIIFTTVGALVLLGWKLNVLESITVSVAIGLAVDFTIHYGVAYRLSPQEDRESSVIQSLSRIGSPVAMAAFTTFLSGALMFPSLVLAYLQVGTFLMLVTGVSWTYATFFFQSLLSVAGPQRGRFQLDYPSLRCCDTSAPPAVDKTVYALSESTLSTSSASCPAVSAQIPASESHELEPLTLSAVLNGAAAVKRSGKKKFRQRSGSLSAAAAAAARTHGARRKVSLPVVSVTFHGDPSPRHVSGATSSSTIVCGADEDNRDDPVV</sequence>
<evidence type="ECO:0000313" key="10">
    <source>
        <dbReference type="EMBL" id="EEC00210.1"/>
    </source>
</evidence>
<dbReference type="EMBL" id="ABJB010014057">
    <property type="status" value="NOT_ANNOTATED_CDS"/>
    <property type="molecule type" value="Genomic_DNA"/>
</dbReference>
<feature type="transmembrane region" description="Helical" evidence="8">
    <location>
        <begin position="352"/>
        <end position="372"/>
    </location>
</feature>
<comment type="similarity">
    <text evidence="6">Belongs to the dispatched family.</text>
</comment>
<dbReference type="AlphaFoldDB" id="B7P0T8"/>
<protein>
    <recommendedName>
        <fullName evidence="9">SSD domain-containing protein</fullName>
    </recommendedName>
</protein>
<evidence type="ECO:0000256" key="8">
    <source>
        <dbReference type="SAM" id="Phobius"/>
    </source>
</evidence>
<feature type="compositionally biased region" description="Basic and acidic residues" evidence="7">
    <location>
        <begin position="86"/>
        <end position="95"/>
    </location>
</feature>
<feature type="transmembrane region" description="Helical" evidence="8">
    <location>
        <begin position="488"/>
        <end position="512"/>
    </location>
</feature>
<feature type="region of interest" description="Disordered" evidence="7">
    <location>
        <begin position="1029"/>
        <end position="1058"/>
    </location>
</feature>
<evidence type="ECO:0000313" key="11">
    <source>
        <dbReference type="EnsemblMetazoa" id="ISCW000123-PA"/>
    </source>
</evidence>
<organism>
    <name type="scientific">Ixodes scapularis</name>
    <name type="common">Black-legged tick</name>
    <name type="synonym">Deer tick</name>
    <dbReference type="NCBI Taxonomy" id="6945"/>
    <lineage>
        <taxon>Eukaryota</taxon>
        <taxon>Metazoa</taxon>
        <taxon>Ecdysozoa</taxon>
        <taxon>Arthropoda</taxon>
        <taxon>Chelicerata</taxon>
        <taxon>Arachnida</taxon>
        <taxon>Acari</taxon>
        <taxon>Parasitiformes</taxon>
        <taxon>Ixodida</taxon>
        <taxon>Ixodoidea</taxon>
        <taxon>Ixodidae</taxon>
        <taxon>Ixodinae</taxon>
        <taxon>Ixodes</taxon>
    </lineage>
</organism>
<accession>B7P0T8</accession>
<dbReference type="GO" id="GO:0007224">
    <property type="term" value="P:smoothened signaling pathway"/>
    <property type="evidence" value="ECO:0000318"/>
    <property type="project" value="GO_Central"/>
</dbReference>
<feature type="transmembrane region" description="Helical" evidence="8">
    <location>
        <begin position="454"/>
        <end position="476"/>
    </location>
</feature>
<dbReference type="InterPro" id="IPR003392">
    <property type="entry name" value="PTHD_SSD"/>
</dbReference>
<evidence type="ECO:0000256" key="1">
    <source>
        <dbReference type="ARBA" id="ARBA00004141"/>
    </source>
</evidence>
<feature type="compositionally biased region" description="Acidic residues" evidence="7">
    <location>
        <begin position="1048"/>
        <end position="1058"/>
    </location>
</feature>
<evidence type="ECO:0000259" key="9">
    <source>
        <dbReference type="PROSITE" id="PS50156"/>
    </source>
</evidence>
<feature type="transmembrane region" description="Helical" evidence="8">
    <location>
        <begin position="817"/>
        <end position="839"/>
    </location>
</feature>
<dbReference type="InterPro" id="IPR052081">
    <property type="entry name" value="Dispatched_Hh_regulator"/>
</dbReference>
<feature type="region of interest" description="Disordered" evidence="7">
    <location>
        <begin position="61"/>
        <end position="119"/>
    </location>
</feature>
<reference evidence="11" key="2">
    <citation type="submission" date="2020-05" db="UniProtKB">
        <authorList>
            <consortium name="EnsemblMetazoa"/>
        </authorList>
    </citation>
    <scope>IDENTIFICATION</scope>
    <source>
        <strain evidence="11">wikel</strain>
    </source>
</reference>
<dbReference type="PANTHER" id="PTHR45951:SF3">
    <property type="entry name" value="PROTEIN DISPATCHED"/>
    <property type="match status" value="1"/>
</dbReference>
<dbReference type="VEuPathDB" id="VectorBase:ISCP_000713"/>
<keyword evidence="12" id="KW-1185">Reference proteome</keyword>
<evidence type="ECO:0000256" key="2">
    <source>
        <dbReference type="ARBA" id="ARBA00022692"/>
    </source>
</evidence>
<dbReference type="PANTHER" id="PTHR45951">
    <property type="entry name" value="PROTEIN DISPATCHED-RELATED"/>
    <property type="match status" value="1"/>
</dbReference>
<evidence type="ECO:0000256" key="4">
    <source>
        <dbReference type="ARBA" id="ARBA00023136"/>
    </source>
</evidence>